<dbReference type="EC" id="2.1.1.131" evidence="13"/>
<keyword evidence="7" id="KW-0408">Iron</keyword>
<dbReference type="InterPro" id="IPR051810">
    <property type="entry name" value="Precorrin_MeTrfase"/>
</dbReference>
<comment type="caution">
    <text evidence="13">The sequence shown here is derived from an EMBL/GenBank/DDBJ whole genome shotgun (WGS) entry which is preliminary data.</text>
</comment>
<evidence type="ECO:0000256" key="9">
    <source>
        <dbReference type="ARBA" id="ARBA00023239"/>
    </source>
</evidence>
<dbReference type="GO" id="GO:0030789">
    <property type="term" value="F:precorrin-3B C17-methyltransferase activity"/>
    <property type="evidence" value="ECO:0007669"/>
    <property type="project" value="UniProtKB-EC"/>
</dbReference>
<proteinExistence type="predicted"/>
<evidence type="ECO:0000259" key="12">
    <source>
        <dbReference type="Pfam" id="PF01077"/>
    </source>
</evidence>
<organism evidence="13 14">
    <name type="scientific">Paenibacillus tritici</name>
    <dbReference type="NCBI Taxonomy" id="1873425"/>
    <lineage>
        <taxon>Bacteria</taxon>
        <taxon>Bacillati</taxon>
        <taxon>Bacillota</taxon>
        <taxon>Bacilli</taxon>
        <taxon>Bacillales</taxon>
        <taxon>Paenibacillaceae</taxon>
        <taxon>Paenibacillus</taxon>
    </lineage>
</organism>
<dbReference type="Gene3D" id="3.30.413.10">
    <property type="entry name" value="Sulfite Reductase Hemoprotein, domain 1"/>
    <property type="match status" value="1"/>
</dbReference>
<comment type="pathway">
    <text evidence="1">Cofactor biosynthesis; adenosylcobalamin biosynthesis.</text>
</comment>
<dbReference type="InterPro" id="IPR006363">
    <property type="entry name" value="Cbl_synth_CobJ/CibH_dom"/>
</dbReference>
<dbReference type="InterPro" id="IPR014776">
    <property type="entry name" value="4pyrrole_Mease_sub2"/>
</dbReference>
<dbReference type="Pfam" id="PF01903">
    <property type="entry name" value="CbiX"/>
    <property type="match status" value="2"/>
</dbReference>
<accession>A0ABX2DUX7</accession>
<dbReference type="Proteomes" id="UP000711047">
    <property type="component" value="Unassembled WGS sequence"/>
</dbReference>
<dbReference type="SUPFAM" id="SSF53800">
    <property type="entry name" value="Chelatase"/>
    <property type="match status" value="1"/>
</dbReference>
<dbReference type="InterPro" id="IPR045854">
    <property type="entry name" value="NO2/SO3_Rdtase_4Fe4S_sf"/>
</dbReference>
<sequence>MKNQGKLLIIGFGPGALEHITGRALAALEESEAVIGYNTYVELIRPLLRHQEIVGTGMTEEVSRAQEAVRRAEAGQKIAVISSGDAGVYGMAGLVYEVLMERGWNRKEGVEVEVIPGISAIQSCSSLLGAPIMHDSCTISLSDHLTPWESIAARVEAAGAADFVIAFYNPRSGRRTRQIEEARKILLRYRDPATPVGIVKSAYRDRQQTIVTTLQDMLEHEIGMLSTVVVGNSATLVYEGLMVTPRGYERKYSLGAQTQTLKPHERLRTAAEPWSLAAAESGRAEEAAVAGGIDVAAARGIAEAGGGEEAAAGTIVVAGGIEGAAAGSMAGVARMEETAGSVAEVARMEGAAALSLTASARVERTAGPSVRMAEIQDAARGLEIAPPIGSRSFSGIQLKLLAELAGDEGQLSYTKDGWFSLHGSRSEEAGAIARLIEAGLNVSLPGDYIKVKTCGFCELRKSGALSAAARLHTQLHGLAAPRELHISVAGCGMACSSAVLDDIGLVMSRGSYELYLGGKKSGRAAHAGVLVREGMNEEEAVTAVAAAVEDYRIHGREKERYHAFWERMNSTRGAINEQDSLEGAQTMRTVLLVGHGSRIQAGNDELLEFTRLLAARKPELKVETCFIELASPSIAGGIARCVEGGAKQIYIVPIILFAAGHSKLDIPMAIDEAKLNYPGVEFIYGRPLGVQERAVDILLERIREAESLALPLVQEETAGGMGLDLHLHGKSPSTIENKDTIVLLMGRGGSDPDANSDLYKLSRMLWERTGYRSVESCFIAIAKPSLPDGLERCLALGARKIIVIPYLLFTGVLMKQFAERVSQFAAEHPELEVEIGGTLGAHPLLVDMLAERIDETLEGRSFSNCDNCKFRDEASLHHYHHHGDGGHGHHGHGHHGHEHHGHGQHGHGQHEHEHHEHGHHGHGHHSHEEHGHHSYGEHEHHSHGEQGDHGHGHEHHGHGHHGHGDHEHKHHRHEGHGHGHHGHGHHGRHDVTETAAPADSPGLRQPR</sequence>
<dbReference type="InterPro" id="IPR002762">
    <property type="entry name" value="CbiX-like"/>
</dbReference>
<keyword evidence="8" id="KW-0411">Iron-sulfur</keyword>
<reference evidence="13 14" key="1">
    <citation type="submission" date="2020-05" db="EMBL/GenBank/DDBJ databases">
        <title>Paenibacillus glebae, sp. nov., Paenibacillus humi sp. nov., Paenibacillus pedi sp. nov., Paenibacillus terrestris sp. nov. and Paenibacillus terricola sp. nov., isolated from a forest top soil sample.</title>
        <authorList>
            <person name="Qi S."/>
            <person name="Carlier A."/>
            <person name="Cnockaert M."/>
            <person name="Vandamme P."/>
        </authorList>
    </citation>
    <scope>NUCLEOTIDE SEQUENCE [LARGE SCALE GENOMIC DNA]</scope>
    <source>
        <strain evidence="13 14">LMG 29502</strain>
    </source>
</reference>
<keyword evidence="9" id="KW-0456">Lyase</keyword>
<evidence type="ECO:0000256" key="5">
    <source>
        <dbReference type="ARBA" id="ARBA00022691"/>
    </source>
</evidence>
<dbReference type="NCBIfam" id="TIGR01466">
    <property type="entry name" value="cobJ_cbiH"/>
    <property type="match status" value="1"/>
</dbReference>
<keyword evidence="5" id="KW-0949">S-adenosyl-L-methionine</keyword>
<evidence type="ECO:0000256" key="1">
    <source>
        <dbReference type="ARBA" id="ARBA00004953"/>
    </source>
</evidence>
<dbReference type="CDD" id="cd03416">
    <property type="entry name" value="CbiX_SirB_N"/>
    <property type="match status" value="1"/>
</dbReference>
<dbReference type="InterPro" id="IPR006067">
    <property type="entry name" value="NO2/SO3_Rdtase_4Fe4S_dom"/>
</dbReference>
<keyword evidence="14" id="KW-1185">Reference proteome</keyword>
<feature type="compositionally biased region" description="Basic and acidic residues" evidence="10">
    <location>
        <begin position="926"/>
        <end position="951"/>
    </location>
</feature>
<evidence type="ECO:0000256" key="10">
    <source>
        <dbReference type="SAM" id="MobiDB-lite"/>
    </source>
</evidence>
<dbReference type="Pfam" id="PF01077">
    <property type="entry name" value="NIR_SIR"/>
    <property type="match status" value="1"/>
</dbReference>
<dbReference type="SUPFAM" id="SSF56014">
    <property type="entry name" value="Nitrite and sulphite reductase 4Fe-4S domain-like"/>
    <property type="match status" value="1"/>
</dbReference>
<evidence type="ECO:0000256" key="2">
    <source>
        <dbReference type="ARBA" id="ARBA00022573"/>
    </source>
</evidence>
<dbReference type="InterPro" id="IPR000878">
    <property type="entry name" value="4pyrrol_Mease"/>
</dbReference>
<dbReference type="Gene3D" id="3.40.50.1400">
    <property type="match status" value="2"/>
</dbReference>
<evidence type="ECO:0000256" key="6">
    <source>
        <dbReference type="ARBA" id="ARBA00022723"/>
    </source>
</evidence>
<dbReference type="CDD" id="cd03414">
    <property type="entry name" value="CbiX_SirB_C"/>
    <property type="match status" value="1"/>
</dbReference>
<keyword evidence="3 13" id="KW-0489">Methyltransferase</keyword>
<feature type="compositionally biased region" description="Basic residues" evidence="10">
    <location>
        <begin position="968"/>
        <end position="988"/>
    </location>
</feature>
<dbReference type="PANTHER" id="PTHR47036:SF1">
    <property type="entry name" value="COBALT-FACTOR III C(17)-METHYLTRANSFERASE-RELATED"/>
    <property type="match status" value="1"/>
</dbReference>
<feature type="region of interest" description="Disordered" evidence="10">
    <location>
        <begin position="879"/>
        <end position="1007"/>
    </location>
</feature>
<evidence type="ECO:0000313" key="14">
    <source>
        <dbReference type="Proteomes" id="UP000711047"/>
    </source>
</evidence>
<feature type="domain" description="Tetrapyrrole methylase" evidence="11">
    <location>
        <begin position="6"/>
        <end position="217"/>
    </location>
</feature>
<dbReference type="EMBL" id="JABMKX010000013">
    <property type="protein sequence ID" value="NQX48185.1"/>
    <property type="molecule type" value="Genomic_DNA"/>
</dbReference>
<evidence type="ECO:0000313" key="13">
    <source>
        <dbReference type="EMBL" id="NQX48185.1"/>
    </source>
</evidence>
<feature type="domain" description="Nitrite/sulphite reductase 4Fe-4S" evidence="12">
    <location>
        <begin position="469"/>
        <end position="568"/>
    </location>
</feature>
<dbReference type="SUPFAM" id="SSF53790">
    <property type="entry name" value="Tetrapyrrole methylase"/>
    <property type="match status" value="1"/>
</dbReference>
<evidence type="ECO:0000256" key="3">
    <source>
        <dbReference type="ARBA" id="ARBA00022603"/>
    </source>
</evidence>
<dbReference type="InterPro" id="IPR014777">
    <property type="entry name" value="4pyrrole_Mease_sub1"/>
</dbReference>
<gene>
    <name evidence="13" type="primary">cobJ</name>
    <name evidence="13" type="ORF">HQN87_22930</name>
</gene>
<dbReference type="Gene3D" id="3.40.1010.10">
    <property type="entry name" value="Cobalt-precorrin-4 Transmethylase, Domain 1"/>
    <property type="match status" value="1"/>
</dbReference>
<keyword evidence="6" id="KW-0479">Metal-binding</keyword>
<evidence type="ECO:0000256" key="8">
    <source>
        <dbReference type="ARBA" id="ARBA00023014"/>
    </source>
</evidence>
<dbReference type="Gene3D" id="3.30.950.10">
    <property type="entry name" value="Methyltransferase, Cobalt-precorrin-4 Transmethylase, Domain 2"/>
    <property type="match status" value="1"/>
</dbReference>
<dbReference type="GO" id="GO:0032259">
    <property type="term" value="P:methylation"/>
    <property type="evidence" value="ECO:0007669"/>
    <property type="project" value="UniProtKB-KW"/>
</dbReference>
<evidence type="ECO:0000256" key="4">
    <source>
        <dbReference type="ARBA" id="ARBA00022679"/>
    </source>
</evidence>
<evidence type="ECO:0000259" key="11">
    <source>
        <dbReference type="Pfam" id="PF00590"/>
    </source>
</evidence>
<dbReference type="CDD" id="cd11646">
    <property type="entry name" value="Precorrin_3B_C17_MT"/>
    <property type="match status" value="1"/>
</dbReference>
<keyword evidence="2" id="KW-0169">Cobalamin biosynthesis</keyword>
<protein>
    <submittedName>
        <fullName evidence="13">Precorrin-3B C(17)-methyltransferase</fullName>
        <ecNumber evidence="13">2.1.1.131</ecNumber>
    </submittedName>
</protein>
<feature type="compositionally biased region" description="Basic residues" evidence="10">
    <location>
        <begin position="888"/>
        <end position="907"/>
    </location>
</feature>
<dbReference type="PANTHER" id="PTHR47036">
    <property type="entry name" value="COBALT-FACTOR III C(17)-METHYLTRANSFERASE-RELATED"/>
    <property type="match status" value="1"/>
</dbReference>
<evidence type="ECO:0000256" key="7">
    <source>
        <dbReference type="ARBA" id="ARBA00023004"/>
    </source>
</evidence>
<dbReference type="InterPro" id="IPR035996">
    <property type="entry name" value="4pyrrol_Methylase_sf"/>
</dbReference>
<dbReference type="Pfam" id="PF00590">
    <property type="entry name" value="TP_methylase"/>
    <property type="match status" value="1"/>
</dbReference>
<keyword evidence="4 13" id="KW-0808">Transferase</keyword>
<name>A0ABX2DUX7_9BACL</name>
<feature type="compositionally biased region" description="Basic residues" evidence="10">
    <location>
        <begin position="952"/>
        <end position="961"/>
    </location>
</feature>